<dbReference type="InterPro" id="IPR023151">
    <property type="entry name" value="PEP_util_CS"/>
</dbReference>
<dbReference type="InterPro" id="IPR003018">
    <property type="entry name" value="GAF"/>
</dbReference>
<gene>
    <name evidence="15" type="primary">ptsP</name>
    <name evidence="15" type="ORF">ACFOJE_08125</name>
</gene>
<comment type="subcellular location">
    <subcellularLocation>
        <location evidence="3">Cytoplasm</location>
    </subcellularLocation>
</comment>
<keyword evidence="12" id="KW-0418">Kinase</keyword>
<dbReference type="InterPro" id="IPR008279">
    <property type="entry name" value="PEP-util_enz_mobile_dom"/>
</dbReference>
<evidence type="ECO:0000256" key="1">
    <source>
        <dbReference type="ARBA" id="ARBA00000683"/>
    </source>
</evidence>
<dbReference type="Proteomes" id="UP001595457">
    <property type="component" value="Unassembled WGS sequence"/>
</dbReference>
<dbReference type="EC" id="2.7.3.9" evidence="5"/>
<dbReference type="GO" id="GO:0008965">
    <property type="term" value="F:phosphoenolpyruvate-protein phosphotransferase activity"/>
    <property type="evidence" value="ECO:0007669"/>
    <property type="project" value="UniProtKB-EC"/>
</dbReference>
<comment type="catalytic activity">
    <reaction evidence="1">
        <text>L-histidyl-[protein] + phosphoenolpyruvate = N(pros)-phospho-L-histidyl-[protein] + pyruvate</text>
        <dbReference type="Rhea" id="RHEA:23880"/>
        <dbReference type="Rhea" id="RHEA-COMP:9745"/>
        <dbReference type="Rhea" id="RHEA-COMP:9746"/>
        <dbReference type="ChEBI" id="CHEBI:15361"/>
        <dbReference type="ChEBI" id="CHEBI:29979"/>
        <dbReference type="ChEBI" id="CHEBI:58702"/>
        <dbReference type="ChEBI" id="CHEBI:64837"/>
        <dbReference type="EC" id="2.7.3.9"/>
    </reaction>
</comment>
<evidence type="ECO:0000259" key="14">
    <source>
        <dbReference type="SMART" id="SM00065"/>
    </source>
</evidence>
<evidence type="ECO:0000256" key="9">
    <source>
        <dbReference type="ARBA" id="ARBA00022679"/>
    </source>
</evidence>
<evidence type="ECO:0000313" key="15">
    <source>
        <dbReference type="EMBL" id="MFC2972177.1"/>
    </source>
</evidence>
<keyword evidence="11" id="KW-0479">Metal-binding</keyword>
<dbReference type="SUPFAM" id="SSF52009">
    <property type="entry name" value="Phosphohistidine domain"/>
    <property type="match status" value="1"/>
</dbReference>
<reference evidence="16" key="1">
    <citation type="journal article" date="2019" name="Int. J. Syst. Evol. Microbiol.">
        <title>The Global Catalogue of Microorganisms (GCM) 10K type strain sequencing project: providing services to taxonomists for standard genome sequencing and annotation.</title>
        <authorList>
            <consortium name="The Broad Institute Genomics Platform"/>
            <consortium name="The Broad Institute Genome Sequencing Center for Infectious Disease"/>
            <person name="Wu L."/>
            <person name="Ma J."/>
        </authorList>
    </citation>
    <scope>NUCLEOTIDE SEQUENCE [LARGE SCALE GENOMIC DNA]</scope>
    <source>
        <strain evidence="16">KCTC 62195</strain>
    </source>
</reference>
<dbReference type="InterPro" id="IPR006318">
    <property type="entry name" value="PTS_EI-like"/>
</dbReference>
<keyword evidence="16" id="KW-1185">Reference proteome</keyword>
<dbReference type="NCBIfam" id="NF008283">
    <property type="entry name" value="PRK11061.1"/>
    <property type="match status" value="1"/>
</dbReference>
<evidence type="ECO:0000256" key="3">
    <source>
        <dbReference type="ARBA" id="ARBA00004496"/>
    </source>
</evidence>
<dbReference type="SUPFAM" id="SSF51621">
    <property type="entry name" value="Phosphoenolpyruvate/pyruvate domain"/>
    <property type="match status" value="1"/>
</dbReference>
<evidence type="ECO:0000256" key="10">
    <source>
        <dbReference type="ARBA" id="ARBA00022683"/>
    </source>
</evidence>
<dbReference type="PRINTS" id="PR01736">
    <property type="entry name" value="PHPHTRNFRASE"/>
</dbReference>
<dbReference type="SUPFAM" id="SSF55781">
    <property type="entry name" value="GAF domain-like"/>
    <property type="match status" value="1"/>
</dbReference>
<comment type="similarity">
    <text evidence="4">Belongs to the PEP-utilizing enzyme family.</text>
</comment>
<organism evidence="15 16">
    <name type="scientific">Azotobacter bryophylli</name>
    <dbReference type="NCBI Taxonomy" id="1986537"/>
    <lineage>
        <taxon>Bacteria</taxon>
        <taxon>Pseudomonadati</taxon>
        <taxon>Pseudomonadota</taxon>
        <taxon>Gammaproteobacteria</taxon>
        <taxon>Pseudomonadales</taxon>
        <taxon>Pseudomonadaceae</taxon>
        <taxon>Azotobacter</taxon>
    </lineage>
</organism>
<comment type="cofactor">
    <cofactor evidence="2">
        <name>Mg(2+)</name>
        <dbReference type="ChEBI" id="CHEBI:18420"/>
    </cofactor>
</comment>
<dbReference type="PROSITE" id="PS00742">
    <property type="entry name" value="PEP_ENZYMES_2"/>
    <property type="match status" value="1"/>
</dbReference>
<dbReference type="Pfam" id="PF00391">
    <property type="entry name" value="PEP-utilizers"/>
    <property type="match status" value="1"/>
</dbReference>
<protein>
    <recommendedName>
        <fullName evidence="5">phosphoenolpyruvate--protein phosphotransferase</fullName>
        <ecNumber evidence="5">2.7.3.9</ecNumber>
    </recommendedName>
</protein>
<dbReference type="PANTHER" id="PTHR46244:SF1">
    <property type="entry name" value="PHOSPHOENOLPYRUVATE-DEPENDENT PHOSPHOTRANSFERASE SYSTEM"/>
    <property type="match status" value="1"/>
</dbReference>
<accession>A0ABV7AU67</accession>
<dbReference type="PANTHER" id="PTHR46244">
    <property type="entry name" value="PHOSPHOENOLPYRUVATE-PROTEIN PHOSPHOTRANSFERASE"/>
    <property type="match status" value="1"/>
</dbReference>
<dbReference type="InterPro" id="IPR015813">
    <property type="entry name" value="Pyrv/PenolPyrv_kinase-like_dom"/>
</dbReference>
<dbReference type="InterPro" id="IPR008731">
    <property type="entry name" value="PTS_EIN"/>
</dbReference>
<dbReference type="InterPro" id="IPR029016">
    <property type="entry name" value="GAF-like_dom_sf"/>
</dbReference>
<sequence length="759" mass="83756">MLNTLRKIVQEVNAAKDLKAALGIIVQRVKEAMGSQVCSVYLLDPETNRFVLMATEGLNKRSIGKVSMAPNEGLVGLVGTREEPLNLENAAAHPRYRYFAETGEERYASFLGAPIIHHRRVMGVLVVQQKERRQFDEGEEAFLVTMSAQLAGVIAHAEATGSIRGLGRQGKGIQEARFVGVPAAPGAAVGRAVVVLPPADLDVVPDKPAENVKAELELFSSAVEAVRADIRALSAKLAAQLRPEERVLFDVYLMMLDDASLGNEVQRVIRTGQWAQGALRQVVNEHVKRFELMDDAYLRERASDVKDLGRRLLAYLQQARQQSLVYPENTILVSEELSPSMLGEVPEGRLVGLVSVQGSGNSHVAILARAMGIPTVMGVVDLPYSKVDGIDLIVDGYHGEVYTNPSEMLRQQFAEVVEEERQLTQGLDVLRELPCETLDGHRLPLWVNTGLLADVARAQERGAEGVGLYRTEVPFMNNERFPSEKEQLAIYREQLAAFHPLPVTMRTLDIGGDKSLSYFPIKESNPFLGWRGIRVTLDHPEIFLVQTRAMLKASEGLNNLRILLPMISSIHELDEALHLIHRAWGEVRDEGTDVPMPPIGVMVEIPAAVYQTRELARMVDFLSVGSNDLTQYLLAVDRNNPRVADLYDYLHPAVLQALSKVVQDAHVEGKPVSICGEMAGDPSAAVLLMAMGFDSLSMNATNLPKVKWLLRQIKMSKARELLDQLMQIDNPQIIHSSLQLALRSLGLSRVINPVAGLQN</sequence>
<keyword evidence="8" id="KW-0762">Sugar transport</keyword>
<proteinExistence type="inferred from homology"/>
<dbReference type="Gene3D" id="1.10.274.10">
    <property type="entry name" value="PtsI, HPr-binding domain"/>
    <property type="match status" value="1"/>
</dbReference>
<evidence type="ECO:0000256" key="8">
    <source>
        <dbReference type="ARBA" id="ARBA00022597"/>
    </source>
</evidence>
<dbReference type="Pfam" id="PF01590">
    <property type="entry name" value="GAF"/>
    <property type="match status" value="1"/>
</dbReference>
<dbReference type="Pfam" id="PF05524">
    <property type="entry name" value="PEP-utilisers_N"/>
    <property type="match status" value="1"/>
</dbReference>
<dbReference type="EMBL" id="JBHRSJ010000012">
    <property type="protein sequence ID" value="MFC2972177.1"/>
    <property type="molecule type" value="Genomic_DNA"/>
</dbReference>
<evidence type="ECO:0000256" key="7">
    <source>
        <dbReference type="ARBA" id="ARBA00022490"/>
    </source>
</evidence>
<dbReference type="InterPro" id="IPR040442">
    <property type="entry name" value="Pyrv_kinase-like_dom_sf"/>
</dbReference>
<dbReference type="Gene3D" id="3.50.30.10">
    <property type="entry name" value="Phosphohistidine domain"/>
    <property type="match status" value="1"/>
</dbReference>
<keyword evidence="10" id="KW-0598">Phosphotransferase system</keyword>
<dbReference type="InterPro" id="IPR036637">
    <property type="entry name" value="Phosphohistidine_dom_sf"/>
</dbReference>
<evidence type="ECO:0000256" key="5">
    <source>
        <dbReference type="ARBA" id="ARBA00012232"/>
    </source>
</evidence>
<evidence type="ECO:0000256" key="11">
    <source>
        <dbReference type="ARBA" id="ARBA00022723"/>
    </source>
</evidence>
<dbReference type="Gene3D" id="3.20.20.60">
    <property type="entry name" value="Phosphoenolpyruvate-binding domains"/>
    <property type="match status" value="1"/>
</dbReference>
<evidence type="ECO:0000256" key="12">
    <source>
        <dbReference type="ARBA" id="ARBA00022777"/>
    </source>
</evidence>
<evidence type="ECO:0000313" key="16">
    <source>
        <dbReference type="Proteomes" id="UP001595457"/>
    </source>
</evidence>
<evidence type="ECO:0000256" key="13">
    <source>
        <dbReference type="ARBA" id="ARBA00022842"/>
    </source>
</evidence>
<keyword evidence="6" id="KW-0813">Transport</keyword>
<comment type="caution">
    <text evidence="15">The sequence shown here is derived from an EMBL/GenBank/DDBJ whole genome shotgun (WGS) entry which is preliminary data.</text>
</comment>
<evidence type="ECO:0000256" key="2">
    <source>
        <dbReference type="ARBA" id="ARBA00001946"/>
    </source>
</evidence>
<dbReference type="SMART" id="SM00065">
    <property type="entry name" value="GAF"/>
    <property type="match status" value="1"/>
</dbReference>
<dbReference type="SUPFAM" id="SSF47831">
    <property type="entry name" value="Enzyme I of the PEP:sugar phosphotransferase system HPr-binding (sub)domain"/>
    <property type="match status" value="1"/>
</dbReference>
<dbReference type="InterPro" id="IPR000121">
    <property type="entry name" value="PEP_util_C"/>
</dbReference>
<keyword evidence="13" id="KW-0460">Magnesium</keyword>
<dbReference type="InterPro" id="IPR036618">
    <property type="entry name" value="PtsI_HPr-bd_sf"/>
</dbReference>
<dbReference type="InterPro" id="IPR050499">
    <property type="entry name" value="PEP-utilizing_PTS_enzyme"/>
</dbReference>
<name>A0ABV7AU67_9GAMM</name>
<dbReference type="RefSeq" id="WP_377813803.1">
    <property type="nucleotide sequence ID" value="NZ_JBHRSJ010000012.1"/>
</dbReference>
<keyword evidence="9 15" id="KW-0808">Transferase</keyword>
<dbReference type="NCBIfam" id="TIGR01417">
    <property type="entry name" value="PTS_I_fam"/>
    <property type="match status" value="1"/>
</dbReference>
<dbReference type="Pfam" id="PF02896">
    <property type="entry name" value="PEP-utilizers_C"/>
    <property type="match status" value="1"/>
</dbReference>
<dbReference type="Gene3D" id="3.30.450.40">
    <property type="match status" value="1"/>
</dbReference>
<keyword evidence="7" id="KW-0963">Cytoplasm</keyword>
<evidence type="ECO:0000256" key="4">
    <source>
        <dbReference type="ARBA" id="ARBA00007837"/>
    </source>
</evidence>
<evidence type="ECO:0000256" key="6">
    <source>
        <dbReference type="ARBA" id="ARBA00022448"/>
    </source>
</evidence>
<feature type="domain" description="GAF" evidence="14">
    <location>
        <begin position="17"/>
        <end position="164"/>
    </location>
</feature>